<comment type="caution">
    <text evidence="1">The sequence shown here is derived from an EMBL/GenBank/DDBJ whole genome shotgun (WGS) entry which is preliminary data.</text>
</comment>
<proteinExistence type="predicted"/>
<dbReference type="RefSeq" id="WP_123674033.1">
    <property type="nucleotide sequence ID" value="NZ_JAJCNT010000015.1"/>
</dbReference>
<dbReference type="EMBL" id="WKZA01000022">
    <property type="protein sequence ID" value="MSA94739.1"/>
    <property type="molecule type" value="Genomic_DNA"/>
</dbReference>
<sequence length="61" mass="6718">MDIEVKQQAYRDAVELAMATFEGMTPNVCNDGVCESMANYIECLYKKLCELGADSVSESDS</sequence>
<dbReference type="Proteomes" id="UP000462865">
    <property type="component" value="Unassembled WGS sequence"/>
</dbReference>
<gene>
    <name evidence="1" type="ORF">GKG38_06640</name>
</gene>
<name>A0A7K0I9J5_9ACTN</name>
<evidence type="ECO:0000313" key="1">
    <source>
        <dbReference type="EMBL" id="MSA94739.1"/>
    </source>
</evidence>
<accession>A0A7K0I9J5</accession>
<reference evidence="1 2" key="1">
    <citation type="journal article" date="2019" name="Nat. Med.">
        <title>A library of human gut bacterial isolates paired with longitudinal multiomics data enables mechanistic microbiome research.</title>
        <authorList>
            <person name="Poyet M."/>
            <person name="Groussin M."/>
            <person name="Gibbons S.M."/>
            <person name="Avila-Pacheco J."/>
            <person name="Jiang X."/>
            <person name="Kearney S.M."/>
            <person name="Perrotta A.R."/>
            <person name="Berdy B."/>
            <person name="Zhao S."/>
            <person name="Lieberman T.D."/>
            <person name="Swanson P.K."/>
            <person name="Smith M."/>
            <person name="Roesemann S."/>
            <person name="Alexander J.E."/>
            <person name="Rich S.A."/>
            <person name="Livny J."/>
            <person name="Vlamakis H."/>
            <person name="Clish C."/>
            <person name="Bullock K."/>
            <person name="Deik A."/>
            <person name="Scott J."/>
            <person name="Pierce K.A."/>
            <person name="Xavier R.J."/>
            <person name="Alm E.J."/>
        </authorList>
    </citation>
    <scope>NUCLEOTIDE SEQUENCE [LARGE SCALE GENOMIC DNA]</scope>
    <source>
        <strain evidence="1 2">BIOML-A1</strain>
    </source>
</reference>
<dbReference type="AlphaFoldDB" id="A0A7K0I9J5"/>
<organism evidence="1 2">
    <name type="scientific">Gordonibacter urolithinfaciens</name>
    <dbReference type="NCBI Taxonomy" id="1335613"/>
    <lineage>
        <taxon>Bacteria</taxon>
        <taxon>Bacillati</taxon>
        <taxon>Actinomycetota</taxon>
        <taxon>Coriobacteriia</taxon>
        <taxon>Eggerthellales</taxon>
        <taxon>Eggerthellaceae</taxon>
        <taxon>Gordonibacter</taxon>
    </lineage>
</organism>
<evidence type="ECO:0000313" key="2">
    <source>
        <dbReference type="Proteomes" id="UP000462865"/>
    </source>
</evidence>
<protein>
    <submittedName>
        <fullName evidence="1">Uncharacterized protein</fullName>
    </submittedName>
</protein>